<dbReference type="EMBL" id="KI296482">
    <property type="protein sequence ID" value="ESA01403.1"/>
    <property type="molecule type" value="Genomic_DNA"/>
</dbReference>
<proteinExistence type="predicted"/>
<evidence type="ECO:0000313" key="1">
    <source>
        <dbReference type="EMBL" id="ESA01403.1"/>
    </source>
</evidence>
<dbReference type="HOGENOM" id="CLU_1699777_0_0_1"/>
<name>U9T501_RHIID</name>
<organism evidence="1">
    <name type="scientific">Rhizophagus irregularis (strain DAOM 181602 / DAOM 197198 / MUCL 43194)</name>
    <name type="common">Arbuscular mycorrhizal fungus</name>
    <name type="synonym">Glomus intraradices</name>
    <dbReference type="NCBI Taxonomy" id="747089"/>
    <lineage>
        <taxon>Eukaryota</taxon>
        <taxon>Fungi</taxon>
        <taxon>Fungi incertae sedis</taxon>
        <taxon>Mucoromycota</taxon>
        <taxon>Glomeromycotina</taxon>
        <taxon>Glomeromycetes</taxon>
        <taxon>Glomerales</taxon>
        <taxon>Glomeraceae</taxon>
        <taxon>Rhizophagus</taxon>
    </lineage>
</organism>
<protein>
    <submittedName>
        <fullName evidence="1">Uncharacterized protein</fullName>
    </submittedName>
</protein>
<gene>
    <name evidence="1" type="ORF">GLOINDRAFT_260363</name>
</gene>
<accession>U9T501</accession>
<dbReference type="AlphaFoldDB" id="U9T501"/>
<sequence length="172" mass="20087">MKANNVDYQIGFCEVVGNACIHDDQKMVGDREKILKSMQLGLFRLRKLLSKLGVDENGICKAETFGILIYRKTFCFYSMHYVDDLYLVDQFEGFTIPDNSGQLAELFNIIEIMFTFKQRVMDLHHFVQSLYKQKSKFQRRSLINESAVKASPTRRKTYENDGKLNYDEEVIV</sequence>
<reference evidence="1" key="1">
    <citation type="submission" date="2013-07" db="EMBL/GenBank/DDBJ databases">
        <title>The genome of an arbuscular mycorrhizal fungus provides insights into the evolution of the oldest plant symbiosis.</title>
        <authorList>
            <consortium name="DOE Joint Genome Institute"/>
            <person name="Tisserant E."/>
            <person name="Malbreil M."/>
            <person name="Kuo A."/>
            <person name="Kohler A."/>
            <person name="Symeonidi A."/>
            <person name="Balestrini R."/>
            <person name="Charron P."/>
            <person name="Duensing N."/>
            <person name="Frei-dit-Frey N."/>
            <person name="Gianinazzi-Pearson V."/>
            <person name="Gilbert B."/>
            <person name="Handa Y."/>
            <person name="Hijri M."/>
            <person name="Kaul R."/>
            <person name="Kawaguchi M."/>
            <person name="Krajinski F."/>
            <person name="Lammers P."/>
            <person name="Lapierre D."/>
            <person name="Masclaux F.G."/>
            <person name="Murat C."/>
            <person name="Morin E."/>
            <person name="Ndikumana S."/>
            <person name="Pagni M."/>
            <person name="Petitpierre D."/>
            <person name="Requena N."/>
            <person name="Rosikiewicz P."/>
            <person name="Riley R."/>
            <person name="Saito K."/>
            <person name="San Clemente H."/>
            <person name="Shapiro H."/>
            <person name="van Tuinen D."/>
            <person name="Becard G."/>
            <person name="Bonfante P."/>
            <person name="Paszkowski U."/>
            <person name="Shachar-Hill Y."/>
            <person name="Young J.P."/>
            <person name="Sanders I.R."/>
            <person name="Henrissat B."/>
            <person name="Rensing S.A."/>
            <person name="Grigoriev I.V."/>
            <person name="Corradi N."/>
            <person name="Roux C."/>
            <person name="Martin F."/>
        </authorList>
    </citation>
    <scope>NUCLEOTIDE SEQUENCE</scope>
    <source>
        <strain evidence="1">DAOM 197198</strain>
    </source>
</reference>
<dbReference type="VEuPathDB" id="FungiDB:RhiirFUN_012129"/>